<protein>
    <submittedName>
        <fullName evidence="1">Putative reverse transcriptase domain-containing protein</fullName>
    </submittedName>
</protein>
<proteinExistence type="predicted"/>
<organism evidence="1">
    <name type="scientific">Medicago truncatula</name>
    <name type="common">Barrel medic</name>
    <name type="synonym">Medicago tribuloides</name>
    <dbReference type="NCBI Taxonomy" id="3880"/>
    <lineage>
        <taxon>Eukaryota</taxon>
        <taxon>Viridiplantae</taxon>
        <taxon>Streptophyta</taxon>
        <taxon>Embryophyta</taxon>
        <taxon>Tracheophyta</taxon>
        <taxon>Spermatophyta</taxon>
        <taxon>Magnoliopsida</taxon>
        <taxon>eudicotyledons</taxon>
        <taxon>Gunneridae</taxon>
        <taxon>Pentapetalae</taxon>
        <taxon>rosids</taxon>
        <taxon>fabids</taxon>
        <taxon>Fabales</taxon>
        <taxon>Fabaceae</taxon>
        <taxon>Papilionoideae</taxon>
        <taxon>50 kb inversion clade</taxon>
        <taxon>NPAAA clade</taxon>
        <taxon>Hologalegina</taxon>
        <taxon>IRL clade</taxon>
        <taxon>Trifolieae</taxon>
        <taxon>Medicago</taxon>
    </lineage>
</organism>
<gene>
    <name evidence="1" type="ORF">MtrunA17_Chr6g0451721</name>
</gene>
<sequence>MGNGVCLFGAFSSGVIDHTLVETLVVLILKIDIAKSFKEFRPIGLCNVLLKTISKVLVRRIIRPFLDDFIGPLHSSFIPNRGTSDNTIIAQEISHCMRRKKGNK</sequence>
<dbReference type="AlphaFoldDB" id="A0A396HBA3"/>
<dbReference type="PANTHER" id="PTHR46890">
    <property type="entry name" value="NON-LTR RETROLELEMENT REVERSE TRANSCRIPTASE-LIKE PROTEIN-RELATED"/>
    <property type="match status" value="1"/>
</dbReference>
<keyword evidence="1" id="KW-0548">Nucleotidyltransferase</keyword>
<dbReference type="PANTHER" id="PTHR46890:SF48">
    <property type="entry name" value="RNA-DIRECTED DNA POLYMERASE"/>
    <property type="match status" value="1"/>
</dbReference>
<evidence type="ECO:0000313" key="1">
    <source>
        <dbReference type="EMBL" id="RHN49913.1"/>
    </source>
</evidence>
<dbReference type="EMBL" id="PSQE01000006">
    <property type="protein sequence ID" value="RHN49913.1"/>
    <property type="molecule type" value="Genomic_DNA"/>
</dbReference>
<dbReference type="Gramene" id="rna34145">
    <property type="protein sequence ID" value="RHN49913.1"/>
    <property type="gene ID" value="gene34145"/>
</dbReference>
<dbReference type="GO" id="GO:0003964">
    <property type="term" value="F:RNA-directed DNA polymerase activity"/>
    <property type="evidence" value="ECO:0007669"/>
    <property type="project" value="UniProtKB-KW"/>
</dbReference>
<keyword evidence="1" id="KW-0808">Transferase</keyword>
<accession>A0A396HBA3</accession>
<keyword evidence="1" id="KW-0695">RNA-directed DNA polymerase</keyword>
<reference evidence="1" key="1">
    <citation type="journal article" date="2018" name="Nat. Plants">
        <title>Whole-genome landscape of Medicago truncatula symbiotic genes.</title>
        <authorList>
            <person name="Pecrix Y."/>
            <person name="Gamas P."/>
            <person name="Carrere S."/>
        </authorList>
    </citation>
    <scope>NUCLEOTIDE SEQUENCE</scope>
    <source>
        <tissue evidence="1">Leaves</tissue>
    </source>
</reference>
<comment type="caution">
    <text evidence="1">The sequence shown here is derived from an EMBL/GenBank/DDBJ whole genome shotgun (WGS) entry which is preliminary data.</text>
</comment>
<name>A0A396HBA3_MEDTR</name>
<dbReference type="Proteomes" id="UP000265566">
    <property type="component" value="Chromosome 6"/>
</dbReference>
<dbReference type="InterPro" id="IPR052343">
    <property type="entry name" value="Retrotransposon-Effector_Assoc"/>
</dbReference>